<evidence type="ECO:0000313" key="12">
    <source>
        <dbReference type="EMBL" id="SCV71478.1"/>
    </source>
</evidence>
<dbReference type="Gene3D" id="3.40.1060.10">
    <property type="entry name" value="Aconitase, Domain 2"/>
    <property type="match status" value="1"/>
</dbReference>
<dbReference type="Gene3D" id="3.30.499.10">
    <property type="entry name" value="Aconitase, domain 3"/>
    <property type="match status" value="2"/>
</dbReference>
<dbReference type="EC" id="4.2.1.-" evidence="8"/>
<feature type="compositionally biased region" description="Polar residues" evidence="9">
    <location>
        <begin position="532"/>
        <end position="541"/>
    </location>
</feature>
<dbReference type="PROSITE" id="PS01244">
    <property type="entry name" value="ACONITASE_2"/>
    <property type="match status" value="1"/>
</dbReference>
<evidence type="ECO:0000256" key="7">
    <source>
        <dbReference type="ARBA" id="ARBA00023239"/>
    </source>
</evidence>
<dbReference type="Gene3D" id="3.20.19.10">
    <property type="entry name" value="Aconitase, domain 4"/>
    <property type="match status" value="2"/>
</dbReference>
<dbReference type="Pfam" id="PF00330">
    <property type="entry name" value="Aconitase"/>
    <property type="match status" value="1"/>
</dbReference>
<dbReference type="Pfam" id="PF00694">
    <property type="entry name" value="Aconitase_C"/>
    <property type="match status" value="2"/>
</dbReference>
<sequence>MTVLTRSIPRSHIVRRPLATHASAPAKNYPSITPPYAHLLKQLALTNKVLNDRPLTLAEKIVYSHLDNVEEALTGGNPVRGEKYLKLRPDRVAMQDASAQMALLQFSTCDRPTTAVPTSIHCDHLISAYQGAEADLKRAIVSNKEVFDFLESAAKKYGIEFWGPGSGIIHQIVLENYSAPGLLMLGTDSHTPNAGGLGAIAIGVGGADAVDAMTYTPWELKAPKIIGVELKGKLSGWCSAKDVILEVVGRLTVRGGTGHIIEYFGEGVESQSATGLATIANMGAEMGATTSTFPYTAAMRSYLHATNRGPVADAADKAQAQGFLSADKGAQYDQHIVIDLSTLEPKLNGPNTPDLSTPLSKFGSFIQEKGWKDEISASLIGSCTNSSYEDMSRVASIARQAKAKGLKTKTPFMITPGSELINATIERDGIKADLEAVGGVVLANACGPCIGQWDRKEMKGEENAILTSFNRNFRARNDGNRDTMNFLTSPDIVTAMAFSGKLSFDPRHNELLDSEGKPFKFDPPTGDKLPSSGFTAGNTSYLPSPLPEPEPETELAISPSSTRLELLAPFDPHFSKSEFDDASKKLEFKDLRCLMRIRGKCTTDEISAAGAWLKYKGHLSNLSENTLIGATNDENGKINSAFDYQEGSEGTFPEIAKRYKARSQPWMIVTDVSQRLNTLPSQRTTKLMDILFAQHNYGEGSAREHASLQPRFLNCKVILARSFARIHRTNLTKQGVLPLTFVDEADYALISAGDKVSTTGLDALLRGELSAEIKVIVENKNGEKKEIRTDHSLSKDQVEWIAAGSALNVIKAKAKAEAAKSS</sequence>
<feature type="domain" description="Aconitase A/isopropylmalate dehydratase small subunit swivel" evidence="11">
    <location>
        <begin position="594"/>
        <end position="671"/>
    </location>
</feature>
<dbReference type="InterPro" id="IPR018136">
    <property type="entry name" value="Aconitase_4Fe-4S_BS"/>
</dbReference>
<feature type="domain" description="Aconitase A/isopropylmalate dehydratase small subunit swivel" evidence="11">
    <location>
        <begin position="690"/>
        <end position="743"/>
    </location>
</feature>
<gene>
    <name evidence="12" type="ORF">BQ2448_3066</name>
</gene>
<evidence type="ECO:0000259" key="11">
    <source>
        <dbReference type="Pfam" id="PF00694"/>
    </source>
</evidence>
<dbReference type="InterPro" id="IPR036008">
    <property type="entry name" value="Aconitase_4Fe-4S_dom"/>
</dbReference>
<keyword evidence="2 8" id="KW-0479">Metal-binding</keyword>
<evidence type="ECO:0000256" key="5">
    <source>
        <dbReference type="ARBA" id="ARBA00023014"/>
    </source>
</evidence>
<dbReference type="Proteomes" id="UP000198372">
    <property type="component" value="Unassembled WGS sequence"/>
</dbReference>
<dbReference type="SUPFAM" id="SSF52016">
    <property type="entry name" value="LeuD/IlvD-like"/>
    <property type="match status" value="2"/>
</dbReference>
<keyword evidence="7 8" id="KW-0456">Lyase</keyword>
<dbReference type="NCBIfam" id="TIGR01340">
    <property type="entry name" value="aconitase_mito"/>
    <property type="match status" value="1"/>
</dbReference>
<dbReference type="AlphaFoldDB" id="A0A238FJY6"/>
<dbReference type="InterPro" id="IPR050926">
    <property type="entry name" value="Aconitase/IPM_isomerase"/>
</dbReference>
<accession>A0A238FJY6</accession>
<dbReference type="FunFam" id="3.40.1060.10:FF:000001">
    <property type="entry name" value="Aconitate hydratase, mitochondrial"/>
    <property type="match status" value="1"/>
</dbReference>
<evidence type="ECO:0000256" key="3">
    <source>
        <dbReference type="ARBA" id="ARBA00022946"/>
    </source>
</evidence>
<dbReference type="GO" id="GO:0051539">
    <property type="term" value="F:4 iron, 4 sulfur cluster binding"/>
    <property type="evidence" value="ECO:0007669"/>
    <property type="project" value="UniProtKB-UniRule"/>
</dbReference>
<dbReference type="GO" id="GO:0005739">
    <property type="term" value="C:mitochondrion"/>
    <property type="evidence" value="ECO:0007669"/>
    <property type="project" value="UniProtKB-SubCell"/>
</dbReference>
<dbReference type="PANTHER" id="PTHR43160">
    <property type="entry name" value="ACONITATE HYDRATASE B"/>
    <property type="match status" value="1"/>
</dbReference>
<dbReference type="GO" id="GO:0003994">
    <property type="term" value="F:aconitate hydratase activity"/>
    <property type="evidence" value="ECO:0007669"/>
    <property type="project" value="InterPro"/>
</dbReference>
<dbReference type="STRING" id="269621.A0A238FJY6"/>
<keyword evidence="3 8" id="KW-0809">Transit peptide</keyword>
<protein>
    <recommendedName>
        <fullName evidence="8">Aconitate hydratase, mitochondrial</fullName>
        <shortName evidence="8">Aconitase</shortName>
        <ecNumber evidence="8">4.2.1.-</ecNumber>
    </recommendedName>
</protein>
<dbReference type="InterPro" id="IPR001030">
    <property type="entry name" value="Acoase/IPM_deHydtase_lsu_aba"/>
</dbReference>
<proteinExistence type="inferred from homology"/>
<dbReference type="GO" id="GO:0046872">
    <property type="term" value="F:metal ion binding"/>
    <property type="evidence" value="ECO:0007669"/>
    <property type="project" value="UniProtKB-UniRule"/>
</dbReference>
<dbReference type="GO" id="GO:0006099">
    <property type="term" value="P:tricarboxylic acid cycle"/>
    <property type="evidence" value="ECO:0007669"/>
    <property type="project" value="InterPro"/>
</dbReference>
<reference evidence="13" key="1">
    <citation type="submission" date="2016-09" db="EMBL/GenBank/DDBJ databases">
        <authorList>
            <person name="Jeantristanb JTB J.-T."/>
            <person name="Ricardo R."/>
        </authorList>
    </citation>
    <scope>NUCLEOTIDE SEQUENCE [LARGE SCALE GENOMIC DNA]</scope>
</reference>
<dbReference type="GO" id="GO:0005829">
    <property type="term" value="C:cytosol"/>
    <property type="evidence" value="ECO:0007669"/>
    <property type="project" value="TreeGrafter"/>
</dbReference>
<feature type="domain" description="Aconitase/3-isopropylmalate dehydratase large subunit alpha/beta/alpha" evidence="10">
    <location>
        <begin position="59"/>
        <end position="500"/>
    </location>
</feature>
<evidence type="ECO:0000256" key="6">
    <source>
        <dbReference type="ARBA" id="ARBA00023128"/>
    </source>
</evidence>
<evidence type="ECO:0000259" key="10">
    <source>
        <dbReference type="Pfam" id="PF00330"/>
    </source>
</evidence>
<dbReference type="InterPro" id="IPR000573">
    <property type="entry name" value="AconitaseA/IPMdHydase_ssu_swvl"/>
</dbReference>
<evidence type="ECO:0000256" key="1">
    <source>
        <dbReference type="ARBA" id="ARBA00004173"/>
    </source>
</evidence>
<evidence type="ECO:0000256" key="4">
    <source>
        <dbReference type="ARBA" id="ARBA00023004"/>
    </source>
</evidence>
<comment type="cofactor">
    <cofactor evidence="8">
        <name>[4Fe-4S] cluster</name>
        <dbReference type="ChEBI" id="CHEBI:49883"/>
    </cofactor>
    <text evidence="8">Binds 1 [4Fe-4S] cluster per subunit.</text>
</comment>
<dbReference type="NCBIfam" id="NF005558">
    <property type="entry name" value="PRK07229.1"/>
    <property type="match status" value="1"/>
</dbReference>
<organism evidence="12 13">
    <name type="scientific">Microbotryum intermedium</name>
    <dbReference type="NCBI Taxonomy" id="269621"/>
    <lineage>
        <taxon>Eukaryota</taxon>
        <taxon>Fungi</taxon>
        <taxon>Dikarya</taxon>
        <taxon>Basidiomycota</taxon>
        <taxon>Pucciniomycotina</taxon>
        <taxon>Microbotryomycetes</taxon>
        <taxon>Microbotryales</taxon>
        <taxon>Microbotryaceae</taxon>
        <taxon>Microbotryum</taxon>
    </lineage>
</organism>
<comment type="similarity">
    <text evidence="8">Belongs to the aconitase/IPM isomerase family.</text>
</comment>
<keyword evidence="13" id="KW-1185">Reference proteome</keyword>
<dbReference type="InterPro" id="IPR015928">
    <property type="entry name" value="Aconitase/3IPM_dehydase_swvl"/>
</dbReference>
<name>A0A238FJY6_9BASI</name>
<dbReference type="OrthoDB" id="2224430at2759"/>
<keyword evidence="4 8" id="KW-0408">Iron</keyword>
<keyword evidence="5 8" id="KW-0411">Iron-sulfur</keyword>
<evidence type="ECO:0000313" key="13">
    <source>
        <dbReference type="Proteomes" id="UP000198372"/>
    </source>
</evidence>
<comment type="subcellular location">
    <subcellularLocation>
        <location evidence="1 8">Mitochondrion</location>
    </subcellularLocation>
</comment>
<dbReference type="FunFam" id="3.30.499.10:FF:000003">
    <property type="entry name" value="Aconitate hydratase, mitochondrial"/>
    <property type="match status" value="1"/>
</dbReference>
<dbReference type="SUPFAM" id="SSF53732">
    <property type="entry name" value="Aconitase iron-sulfur domain"/>
    <property type="match status" value="1"/>
</dbReference>
<evidence type="ECO:0000256" key="9">
    <source>
        <dbReference type="SAM" id="MobiDB-lite"/>
    </source>
</evidence>
<dbReference type="InterPro" id="IPR015932">
    <property type="entry name" value="Aconitase_dom2"/>
</dbReference>
<evidence type="ECO:0000256" key="2">
    <source>
        <dbReference type="ARBA" id="ARBA00022723"/>
    </source>
</evidence>
<dbReference type="PROSITE" id="PS00450">
    <property type="entry name" value="ACONITASE_1"/>
    <property type="match status" value="1"/>
</dbReference>
<keyword evidence="6 8" id="KW-0496">Mitochondrion</keyword>
<dbReference type="PRINTS" id="PR00415">
    <property type="entry name" value="ACONITASE"/>
</dbReference>
<dbReference type="FunFam" id="3.30.499.10:FF:000004">
    <property type="entry name" value="Aconitate hydratase, mitochondrial"/>
    <property type="match status" value="1"/>
</dbReference>
<dbReference type="InterPro" id="IPR006248">
    <property type="entry name" value="Aconitase_mito-like"/>
</dbReference>
<dbReference type="InterPro" id="IPR015931">
    <property type="entry name" value="Acnase/IPM_dHydase_lsu_aba_1/3"/>
</dbReference>
<feature type="region of interest" description="Disordered" evidence="9">
    <location>
        <begin position="516"/>
        <end position="552"/>
    </location>
</feature>
<dbReference type="EMBL" id="FMSP01000007">
    <property type="protein sequence ID" value="SCV71478.1"/>
    <property type="molecule type" value="Genomic_DNA"/>
</dbReference>
<evidence type="ECO:0000256" key="8">
    <source>
        <dbReference type="RuleBase" id="RU362107"/>
    </source>
</evidence>
<dbReference type="PANTHER" id="PTHR43160:SF2">
    <property type="entry name" value="HOMOCITRATE DEHYDRATASE, MITOCHONDRIAL"/>
    <property type="match status" value="1"/>
</dbReference>